<reference evidence="2 3" key="1">
    <citation type="submission" date="2020-09" db="EMBL/GenBank/DDBJ databases">
        <title>A novel species.</title>
        <authorList>
            <person name="Gao J."/>
        </authorList>
    </citation>
    <scope>NUCLEOTIDE SEQUENCE [LARGE SCALE GENOMIC DNA]</scope>
    <source>
        <strain evidence="2 3">CRXT-Y-14</strain>
    </source>
</reference>
<dbReference type="KEGG" id="sxn:IAG42_05170"/>
<name>A0A7H1BII4_9ACTN</name>
<evidence type="ECO:0000313" key="3">
    <source>
        <dbReference type="Proteomes" id="UP000516428"/>
    </source>
</evidence>
<dbReference type="Proteomes" id="UP000516428">
    <property type="component" value="Chromosome"/>
</dbReference>
<dbReference type="Gene3D" id="1.10.390.30">
    <property type="entry name" value="Peptidase M60, enhancin-like domain 3"/>
    <property type="match status" value="1"/>
</dbReference>
<dbReference type="PROSITE" id="PS51318">
    <property type="entry name" value="TAT"/>
    <property type="match status" value="1"/>
</dbReference>
<keyword evidence="3" id="KW-1185">Reference proteome</keyword>
<organism evidence="2 3">
    <name type="scientific">Streptomyces xanthii</name>
    <dbReference type="NCBI Taxonomy" id="2768069"/>
    <lineage>
        <taxon>Bacteria</taxon>
        <taxon>Bacillati</taxon>
        <taxon>Actinomycetota</taxon>
        <taxon>Actinomycetes</taxon>
        <taxon>Kitasatosporales</taxon>
        <taxon>Streptomycetaceae</taxon>
        <taxon>Streptomyces</taxon>
    </lineage>
</organism>
<dbReference type="Pfam" id="PF13402">
    <property type="entry name" value="Peptidase_M60"/>
    <property type="match status" value="1"/>
</dbReference>
<sequence>MPVSPANASSASHASVSPLGFGRRSILAALAGGGAALALGAGSASAAAPAESAAGSTVGPAIAGAGTERWNRSGDTLLLKAFPDAETERMRLARSLRASEFVPTGRHAAAGETVTVHVRSAEGTLPVLHIGTFDDYNTVPALKAPRAYPLRPGPNRISDPHGGPVYLSCAGHGQRAAVTFVSGTTRMAVFTLGRTSEAEFQRQLDAVTVPWVELVTDRAILTLTREGALLYRDQDHAALMSLFDTVIDSHDRISGLDSGRPLDRPKAGRYHFTEVSVVPKGVTAYAWHGHNGFPRAYLDRLCSVTNLTTRGWGLYHELGHLNQQAAYQAGTLTEVTVNVYSLAAQRTLGRPSNLLTVDPKTGLDWFQSARAKLGTPGLSYVDDLGPYEKLVPLRQLELAFGDDFWPRLHRLVRTEHQHDAPVEDYDHPPEVEARQYRALATYASHTAGRDLTDFLAGTWAMPVDARGRAEIAALRLPRPDTDPSTLTD</sequence>
<feature type="domain" description="Peptidase M60" evidence="1">
    <location>
        <begin position="99"/>
        <end position="401"/>
    </location>
</feature>
<accession>A0A7H1BII4</accession>
<protein>
    <recommendedName>
        <fullName evidence="1">Peptidase M60 domain-containing protein</fullName>
    </recommendedName>
</protein>
<dbReference type="Gene3D" id="2.60.120.1250">
    <property type="entry name" value="Peptidase M60, enhancin-like domain 1"/>
    <property type="match status" value="1"/>
</dbReference>
<dbReference type="InterPro" id="IPR051244">
    <property type="entry name" value="TCAF"/>
</dbReference>
<evidence type="ECO:0000313" key="2">
    <source>
        <dbReference type="EMBL" id="QNS08539.1"/>
    </source>
</evidence>
<dbReference type="AlphaFoldDB" id="A0A7H1BII4"/>
<proteinExistence type="predicted"/>
<dbReference type="InterPro" id="IPR031161">
    <property type="entry name" value="Peptidase_M60_dom"/>
</dbReference>
<dbReference type="Pfam" id="PF17291">
    <property type="entry name" value="M60-like_N"/>
    <property type="match status" value="1"/>
</dbReference>
<dbReference type="Gene3D" id="3.40.390.80">
    <property type="entry name" value="Peptidase M60, enhancin-like domain 2"/>
    <property type="match status" value="1"/>
</dbReference>
<dbReference type="PANTHER" id="PTHR15730">
    <property type="entry name" value="EXPERIMENTAL AUTOIMMUNE PROSTATITIS ANTIGEN 2-RELATED"/>
    <property type="match status" value="1"/>
</dbReference>
<dbReference type="PANTHER" id="PTHR15730:SF5">
    <property type="entry name" value="SI:CH211-210B2.2-RELATED"/>
    <property type="match status" value="1"/>
</dbReference>
<dbReference type="InterPro" id="IPR035423">
    <property type="entry name" value="M60-like_N"/>
</dbReference>
<dbReference type="InterPro" id="IPR042279">
    <property type="entry name" value="Pep_M60_3"/>
</dbReference>
<dbReference type="InterPro" id="IPR006311">
    <property type="entry name" value="TAT_signal"/>
</dbReference>
<dbReference type="PROSITE" id="PS51723">
    <property type="entry name" value="PEPTIDASE_M60"/>
    <property type="match status" value="1"/>
</dbReference>
<dbReference type="SMART" id="SM01276">
    <property type="entry name" value="M60-like"/>
    <property type="match status" value="1"/>
</dbReference>
<evidence type="ECO:0000259" key="1">
    <source>
        <dbReference type="PROSITE" id="PS51723"/>
    </source>
</evidence>
<gene>
    <name evidence="2" type="ORF">IAG42_05170</name>
</gene>
<dbReference type="EMBL" id="CP061281">
    <property type="protein sequence ID" value="QNS08539.1"/>
    <property type="molecule type" value="Genomic_DNA"/>
</dbReference>